<feature type="compositionally biased region" description="Acidic residues" evidence="1">
    <location>
        <begin position="67"/>
        <end position="80"/>
    </location>
</feature>
<organism evidence="2 3">
    <name type="scientific">Nocardioides islandensis</name>
    <dbReference type="NCBI Taxonomy" id="433663"/>
    <lineage>
        <taxon>Bacteria</taxon>
        <taxon>Bacillati</taxon>
        <taxon>Actinomycetota</taxon>
        <taxon>Actinomycetes</taxon>
        <taxon>Propionibacteriales</taxon>
        <taxon>Nocardioidaceae</taxon>
        <taxon>Nocardioides</taxon>
    </lineage>
</organism>
<comment type="caution">
    <text evidence="2">The sequence shown here is derived from an EMBL/GenBank/DDBJ whole genome shotgun (WGS) entry which is preliminary data.</text>
</comment>
<dbReference type="Proteomes" id="UP000640489">
    <property type="component" value="Unassembled WGS sequence"/>
</dbReference>
<evidence type="ECO:0000256" key="1">
    <source>
        <dbReference type="SAM" id="MobiDB-lite"/>
    </source>
</evidence>
<keyword evidence="3" id="KW-1185">Reference proteome</keyword>
<name>A0A930VFA8_9ACTN</name>
<dbReference type="EMBL" id="JADKPN010000005">
    <property type="protein sequence ID" value="MBF4763537.1"/>
    <property type="molecule type" value="Genomic_DNA"/>
</dbReference>
<evidence type="ECO:0000313" key="3">
    <source>
        <dbReference type="Proteomes" id="UP000640489"/>
    </source>
</evidence>
<sequence length="80" mass="8697">MAVGPMPTPQKEEPEKFPGGADALEDQSRYGEIPDAPLGVDLPPDLRPDAVELPEEITEPDDKTQEPSEDDESDEPETPV</sequence>
<dbReference type="AlphaFoldDB" id="A0A930VFA8"/>
<protein>
    <submittedName>
        <fullName evidence="2">Uncharacterized protein</fullName>
    </submittedName>
</protein>
<accession>A0A930VFA8</accession>
<evidence type="ECO:0000313" key="2">
    <source>
        <dbReference type="EMBL" id="MBF4763537.1"/>
    </source>
</evidence>
<feature type="region of interest" description="Disordered" evidence="1">
    <location>
        <begin position="1"/>
        <end position="80"/>
    </location>
</feature>
<dbReference type="RefSeq" id="WP_194706728.1">
    <property type="nucleotide sequence ID" value="NZ_JADKPN010000005.1"/>
</dbReference>
<proteinExistence type="predicted"/>
<gene>
    <name evidence="2" type="ORF">ISU07_10395</name>
</gene>
<reference evidence="2" key="1">
    <citation type="submission" date="2020-11" db="EMBL/GenBank/DDBJ databases">
        <title>Nocardioides sp. nov., isolated from Soil of Cynanchum wilfordii Hemsley rhizosphere.</title>
        <authorList>
            <person name="Lee J.-S."/>
            <person name="Suh M.K."/>
            <person name="Kim J.-S."/>
        </authorList>
    </citation>
    <scope>NUCLEOTIDE SEQUENCE</scope>
    <source>
        <strain evidence="2">KCTC 19275</strain>
    </source>
</reference>